<evidence type="ECO:0000313" key="2">
    <source>
        <dbReference type="EMBL" id="CAA9512097.1"/>
    </source>
</evidence>
<protein>
    <submittedName>
        <fullName evidence="2">Uncharacterized protein</fullName>
    </submittedName>
</protein>
<dbReference type="AlphaFoldDB" id="A0A6J4T2Q1"/>
<name>A0A6J4T2Q1_9ACTN</name>
<sequence>MPDAYCRACRASFPRPLPAPYGAICPHCLARGDIVTLTDVPRNRLSGRDRARGDVRATPGQAPPQGTRPSRS</sequence>
<accession>A0A6J4T2Q1</accession>
<reference evidence="2" key="1">
    <citation type="submission" date="2020-02" db="EMBL/GenBank/DDBJ databases">
        <authorList>
            <person name="Meier V. D."/>
        </authorList>
    </citation>
    <scope>NUCLEOTIDE SEQUENCE</scope>
    <source>
        <strain evidence="2">AVDCRST_MAG67</strain>
    </source>
</reference>
<dbReference type="EMBL" id="CADCVQ010000118">
    <property type="protein sequence ID" value="CAA9512097.1"/>
    <property type="molecule type" value="Genomic_DNA"/>
</dbReference>
<feature type="compositionally biased region" description="Basic and acidic residues" evidence="1">
    <location>
        <begin position="46"/>
        <end position="55"/>
    </location>
</feature>
<evidence type="ECO:0000256" key="1">
    <source>
        <dbReference type="SAM" id="MobiDB-lite"/>
    </source>
</evidence>
<feature type="region of interest" description="Disordered" evidence="1">
    <location>
        <begin position="41"/>
        <end position="72"/>
    </location>
</feature>
<proteinExistence type="predicted"/>
<gene>
    <name evidence="2" type="ORF">AVDCRST_MAG67-2784</name>
</gene>
<organism evidence="2">
    <name type="scientific">uncultured Solirubrobacteraceae bacterium</name>
    <dbReference type="NCBI Taxonomy" id="1162706"/>
    <lineage>
        <taxon>Bacteria</taxon>
        <taxon>Bacillati</taxon>
        <taxon>Actinomycetota</taxon>
        <taxon>Thermoleophilia</taxon>
        <taxon>Solirubrobacterales</taxon>
        <taxon>Solirubrobacteraceae</taxon>
        <taxon>environmental samples</taxon>
    </lineage>
</organism>